<feature type="region of interest" description="Disordered" evidence="4">
    <location>
        <begin position="584"/>
        <end position="605"/>
    </location>
</feature>
<evidence type="ECO:0000313" key="5">
    <source>
        <dbReference type="EMBL" id="EKY00667.1"/>
    </source>
</evidence>
<dbReference type="PANTHER" id="PTHR45586">
    <property type="entry name" value="TPR REPEAT-CONTAINING PROTEIN PA4667"/>
    <property type="match status" value="1"/>
</dbReference>
<sequence>MLGWVLGVTPLCAGATPRIFAGTAPVDSLDAQAKASEFFYKGTLAQRVDKMQEALDLLRRAHTLAPQDPAIAFALGQLYMSMERQMEALPLIETAYRSDSTNIAYAEALSSAYVALERMQDALHVNEYLGKVSPDDVDIKYRLVQLYARTGNLDKAIRLASELQLRFRSHPEAYARLTQMKIQLLKMKHDTRAVEAEYKEQARLFPEERQPYYDFILYLIQSKRYKEVEKQLSDDLRKKNIREGDAVALRVHSLIAQGAYDRAEQMLSILNKDRQISASEKFVLWTLLSKSVSGEEKLLSERYMPYIKELVDLYPDELEVLRSYARLLRYREQYTDAIALLRPKTKLHPEDVGLWDELFQDAIGVSDEDLIVEVAREALHFVPEDWRYYIALASGDFAKEQYDDAKRTLEKGAEAISPQTGIGAAKLYGLLADLYAEKGNAEEQPKADSLYQRAIEANPQDADVLNNYAYRLAKIGRELALAERYAGQAIKLRPKAAHILDTYAYILYLRGNYTLAKLYQKNALDEAGEEVSGDMYEHMGDILLALGDQAEALNYLAKAAIGYESQGKSEEKTKVEEKILRVSGLRKPSKREGSSPKLVKTEMNK</sequence>
<dbReference type="PROSITE" id="PS50005">
    <property type="entry name" value="TPR"/>
    <property type="match status" value="1"/>
</dbReference>
<accession>L1NBS6</accession>
<dbReference type="Proteomes" id="UP000010408">
    <property type="component" value="Unassembled WGS sequence"/>
</dbReference>
<evidence type="ECO:0000256" key="3">
    <source>
        <dbReference type="PROSITE-ProRule" id="PRU00339"/>
    </source>
</evidence>
<dbReference type="InterPro" id="IPR051012">
    <property type="entry name" value="CellSynth/LPSAsmb/PSIAsmb"/>
</dbReference>
<evidence type="ECO:0000313" key="6">
    <source>
        <dbReference type="Proteomes" id="UP000010408"/>
    </source>
</evidence>
<dbReference type="Pfam" id="PF14559">
    <property type="entry name" value="TPR_19"/>
    <property type="match status" value="1"/>
</dbReference>
<dbReference type="SUPFAM" id="SSF48452">
    <property type="entry name" value="TPR-like"/>
    <property type="match status" value="2"/>
</dbReference>
<dbReference type="SMART" id="SM00028">
    <property type="entry name" value="TPR"/>
    <property type="match status" value="5"/>
</dbReference>
<evidence type="ECO:0000256" key="4">
    <source>
        <dbReference type="SAM" id="MobiDB-lite"/>
    </source>
</evidence>
<feature type="repeat" description="TPR" evidence="3">
    <location>
        <begin position="35"/>
        <end position="68"/>
    </location>
</feature>
<organism evidence="5 6">
    <name type="scientific">Porphyromonas catoniae F0037</name>
    <dbReference type="NCBI Taxonomy" id="1127696"/>
    <lineage>
        <taxon>Bacteria</taxon>
        <taxon>Pseudomonadati</taxon>
        <taxon>Bacteroidota</taxon>
        <taxon>Bacteroidia</taxon>
        <taxon>Bacteroidales</taxon>
        <taxon>Porphyromonadaceae</taxon>
        <taxon>Porphyromonas</taxon>
    </lineage>
</organism>
<evidence type="ECO:0000256" key="2">
    <source>
        <dbReference type="ARBA" id="ARBA00022803"/>
    </source>
</evidence>
<reference evidence="5 6" key="1">
    <citation type="submission" date="2012-05" db="EMBL/GenBank/DDBJ databases">
        <authorList>
            <person name="Weinstock G."/>
            <person name="Sodergren E."/>
            <person name="Lobos E.A."/>
            <person name="Fulton L."/>
            <person name="Fulton R."/>
            <person name="Courtney L."/>
            <person name="Fronick C."/>
            <person name="O'Laughlin M."/>
            <person name="Godfrey J."/>
            <person name="Wilson R.M."/>
            <person name="Miner T."/>
            <person name="Farmer C."/>
            <person name="Delehaunty K."/>
            <person name="Cordes M."/>
            <person name="Minx P."/>
            <person name="Tomlinson C."/>
            <person name="Chen J."/>
            <person name="Wollam A."/>
            <person name="Pepin K.H."/>
            <person name="Bhonagiri V."/>
            <person name="Zhang X."/>
            <person name="Suruliraj S."/>
            <person name="Warren W."/>
            <person name="Mitreva M."/>
            <person name="Mardis E.R."/>
            <person name="Wilson R.K."/>
        </authorList>
    </citation>
    <scope>NUCLEOTIDE SEQUENCE [LARGE SCALE GENOMIC DNA]</scope>
    <source>
        <strain evidence="5 6">F0037</strain>
    </source>
</reference>
<dbReference type="HOGENOM" id="CLU_451175_0_0_10"/>
<dbReference type="PATRIC" id="fig|1127696.3.peg.1270"/>
<dbReference type="InterPro" id="IPR019734">
    <property type="entry name" value="TPR_rpt"/>
</dbReference>
<keyword evidence="1" id="KW-0677">Repeat</keyword>
<dbReference type="eggNOG" id="COG0457">
    <property type="taxonomic scope" value="Bacteria"/>
</dbReference>
<dbReference type="STRING" id="1127696.HMPREF9134_01404"/>
<protein>
    <submittedName>
        <fullName evidence="5">Putative phage virion morphogeneis protein</fullName>
    </submittedName>
</protein>
<dbReference type="PANTHER" id="PTHR45586:SF1">
    <property type="entry name" value="LIPOPOLYSACCHARIDE ASSEMBLY PROTEIN B"/>
    <property type="match status" value="1"/>
</dbReference>
<keyword evidence="2 3" id="KW-0802">TPR repeat</keyword>
<dbReference type="Gene3D" id="1.25.40.10">
    <property type="entry name" value="Tetratricopeptide repeat domain"/>
    <property type="match status" value="2"/>
</dbReference>
<dbReference type="AlphaFoldDB" id="L1NBS6"/>
<evidence type="ECO:0000256" key="1">
    <source>
        <dbReference type="ARBA" id="ARBA00022737"/>
    </source>
</evidence>
<dbReference type="EMBL" id="AMEQ01000037">
    <property type="protein sequence ID" value="EKY00667.1"/>
    <property type="molecule type" value="Genomic_DNA"/>
</dbReference>
<feature type="compositionally biased region" description="Basic and acidic residues" evidence="4">
    <location>
        <begin position="590"/>
        <end position="605"/>
    </location>
</feature>
<name>L1NBS6_9PORP</name>
<dbReference type="InterPro" id="IPR011990">
    <property type="entry name" value="TPR-like_helical_dom_sf"/>
</dbReference>
<comment type="caution">
    <text evidence="5">The sequence shown here is derived from an EMBL/GenBank/DDBJ whole genome shotgun (WGS) entry which is preliminary data.</text>
</comment>
<gene>
    <name evidence="5" type="ORF">HMPREF9134_01404</name>
</gene>
<proteinExistence type="predicted"/>